<dbReference type="RefSeq" id="WP_380869676.1">
    <property type="nucleotide sequence ID" value="NZ_JBHUMA010000006.1"/>
</dbReference>
<keyword evidence="10" id="KW-1185">Reference proteome</keyword>
<keyword evidence="6 8" id="KW-1133">Transmembrane helix</keyword>
<dbReference type="Proteomes" id="UP001597393">
    <property type="component" value="Unassembled WGS sequence"/>
</dbReference>
<proteinExistence type="inferred from homology"/>
<gene>
    <name evidence="9" type="ORF">ACFSQ3_11345</name>
</gene>
<keyword evidence="4 8" id="KW-1003">Cell membrane</keyword>
<evidence type="ECO:0000256" key="8">
    <source>
        <dbReference type="RuleBase" id="RU363041"/>
    </source>
</evidence>
<dbReference type="PANTHER" id="PTHR30269">
    <property type="entry name" value="TRANSMEMBRANE PROTEIN YFCA"/>
    <property type="match status" value="1"/>
</dbReference>
<evidence type="ECO:0000313" key="10">
    <source>
        <dbReference type="Proteomes" id="UP001597393"/>
    </source>
</evidence>
<comment type="similarity">
    <text evidence="2 8">Belongs to the 4-toluene sulfonate uptake permease (TSUP) (TC 2.A.102) family.</text>
</comment>
<dbReference type="EMBL" id="JBHUMA010000006">
    <property type="protein sequence ID" value="MFD2599549.1"/>
    <property type="molecule type" value="Genomic_DNA"/>
</dbReference>
<keyword evidence="7 8" id="KW-0472">Membrane</keyword>
<evidence type="ECO:0000256" key="7">
    <source>
        <dbReference type="ARBA" id="ARBA00023136"/>
    </source>
</evidence>
<feature type="transmembrane region" description="Helical" evidence="8">
    <location>
        <begin position="20"/>
        <end position="51"/>
    </location>
</feature>
<evidence type="ECO:0000256" key="1">
    <source>
        <dbReference type="ARBA" id="ARBA00004651"/>
    </source>
</evidence>
<feature type="transmembrane region" description="Helical" evidence="8">
    <location>
        <begin position="241"/>
        <end position="258"/>
    </location>
</feature>
<feature type="transmembrane region" description="Helical" evidence="8">
    <location>
        <begin position="87"/>
        <end position="105"/>
    </location>
</feature>
<dbReference type="Pfam" id="PF01925">
    <property type="entry name" value="TauE"/>
    <property type="match status" value="1"/>
</dbReference>
<feature type="transmembrane region" description="Helical" evidence="8">
    <location>
        <begin position="209"/>
        <end position="229"/>
    </location>
</feature>
<feature type="transmembrane region" description="Helical" evidence="8">
    <location>
        <begin position="179"/>
        <end position="197"/>
    </location>
</feature>
<evidence type="ECO:0000256" key="3">
    <source>
        <dbReference type="ARBA" id="ARBA00022448"/>
    </source>
</evidence>
<evidence type="ECO:0000256" key="2">
    <source>
        <dbReference type="ARBA" id="ARBA00009142"/>
    </source>
</evidence>
<dbReference type="InterPro" id="IPR052017">
    <property type="entry name" value="TSUP"/>
</dbReference>
<reference evidence="10" key="1">
    <citation type="journal article" date="2019" name="Int. J. Syst. Evol. Microbiol.">
        <title>The Global Catalogue of Microorganisms (GCM) 10K type strain sequencing project: providing services to taxonomists for standard genome sequencing and annotation.</title>
        <authorList>
            <consortium name="The Broad Institute Genomics Platform"/>
            <consortium name="The Broad Institute Genome Sequencing Center for Infectious Disease"/>
            <person name="Wu L."/>
            <person name="Ma J."/>
        </authorList>
    </citation>
    <scope>NUCLEOTIDE SEQUENCE [LARGE SCALE GENOMIC DNA]</scope>
    <source>
        <strain evidence="10">KCTC 42248</strain>
    </source>
</reference>
<protein>
    <recommendedName>
        <fullName evidence="8">Probable membrane transporter protein</fullName>
    </recommendedName>
</protein>
<evidence type="ECO:0000256" key="4">
    <source>
        <dbReference type="ARBA" id="ARBA00022475"/>
    </source>
</evidence>
<sequence length="259" mass="28993">MFDTAWQEAMQLLPNPQSWLLYFVCALLIGMSKTGIQNIGTVAVPFFALLFGAKYSTGIVLIMLCMADLTAVIYYRKSLIWSEVVKLLPSALIGLLTGLFLGNVIDDQWFKTSMGICILIGVIIMLWSNRQTEETTQNLVKKRWYSPLFGFIVGFSTMIGNAAGPALSVYLLTKRMQKLTFVATGAWFIMILNYIKIPLQAFVWQNLSLSGLVLNVLAIPFILLGGFVGIKLVQHLNEKHFRWVIMTLVIVSSAMLILL</sequence>
<organism evidence="9 10">
    <name type="scientific">Sphingobacterium corticis</name>
    <dbReference type="NCBI Taxonomy" id="1812823"/>
    <lineage>
        <taxon>Bacteria</taxon>
        <taxon>Pseudomonadati</taxon>
        <taxon>Bacteroidota</taxon>
        <taxon>Sphingobacteriia</taxon>
        <taxon>Sphingobacteriales</taxon>
        <taxon>Sphingobacteriaceae</taxon>
        <taxon>Sphingobacterium</taxon>
    </lineage>
</organism>
<evidence type="ECO:0000313" key="9">
    <source>
        <dbReference type="EMBL" id="MFD2599549.1"/>
    </source>
</evidence>
<comment type="subcellular location">
    <subcellularLocation>
        <location evidence="1 8">Cell membrane</location>
        <topology evidence="1 8">Multi-pass membrane protein</topology>
    </subcellularLocation>
</comment>
<evidence type="ECO:0000256" key="5">
    <source>
        <dbReference type="ARBA" id="ARBA00022692"/>
    </source>
</evidence>
<keyword evidence="5 8" id="KW-0812">Transmembrane</keyword>
<dbReference type="InterPro" id="IPR002781">
    <property type="entry name" value="TM_pro_TauE-like"/>
</dbReference>
<keyword evidence="3" id="KW-0813">Transport</keyword>
<evidence type="ECO:0000256" key="6">
    <source>
        <dbReference type="ARBA" id="ARBA00022989"/>
    </source>
</evidence>
<feature type="transmembrane region" description="Helical" evidence="8">
    <location>
        <begin position="148"/>
        <end position="172"/>
    </location>
</feature>
<accession>A0ABW5NNC7</accession>
<feature type="transmembrane region" description="Helical" evidence="8">
    <location>
        <begin position="112"/>
        <end position="128"/>
    </location>
</feature>
<comment type="caution">
    <text evidence="9">The sequence shown here is derived from an EMBL/GenBank/DDBJ whole genome shotgun (WGS) entry which is preliminary data.</text>
</comment>
<name>A0ABW5NNC7_9SPHI</name>
<dbReference type="PANTHER" id="PTHR30269:SF37">
    <property type="entry name" value="MEMBRANE TRANSPORTER PROTEIN"/>
    <property type="match status" value="1"/>
</dbReference>